<dbReference type="PANTHER" id="PTHR30055:SF234">
    <property type="entry name" value="HTH-TYPE TRANSCRIPTIONAL REGULATOR BETI"/>
    <property type="match status" value="1"/>
</dbReference>
<dbReference type="InterPro" id="IPR050109">
    <property type="entry name" value="HTH-type_TetR-like_transc_reg"/>
</dbReference>
<gene>
    <name evidence="6" type="ORF">DEM27_13405</name>
</gene>
<dbReference type="GO" id="GO:0003700">
    <property type="term" value="F:DNA-binding transcription factor activity"/>
    <property type="evidence" value="ECO:0007669"/>
    <property type="project" value="TreeGrafter"/>
</dbReference>
<keyword evidence="1" id="KW-0805">Transcription regulation</keyword>
<accession>A0A2U2DQT3</accession>
<evidence type="ECO:0000256" key="4">
    <source>
        <dbReference type="PROSITE-ProRule" id="PRU00335"/>
    </source>
</evidence>
<evidence type="ECO:0000313" key="7">
    <source>
        <dbReference type="Proteomes" id="UP000245252"/>
    </source>
</evidence>
<keyword evidence="7" id="KW-1185">Reference proteome</keyword>
<dbReference type="InterPro" id="IPR009057">
    <property type="entry name" value="Homeodomain-like_sf"/>
</dbReference>
<name>A0A2U2DQT3_9HYPH</name>
<evidence type="ECO:0000256" key="1">
    <source>
        <dbReference type="ARBA" id="ARBA00023015"/>
    </source>
</evidence>
<dbReference type="Gene3D" id="1.10.357.10">
    <property type="entry name" value="Tetracycline Repressor, domain 2"/>
    <property type="match status" value="1"/>
</dbReference>
<dbReference type="GO" id="GO:0000976">
    <property type="term" value="F:transcription cis-regulatory region binding"/>
    <property type="evidence" value="ECO:0007669"/>
    <property type="project" value="TreeGrafter"/>
</dbReference>
<dbReference type="InterPro" id="IPR025996">
    <property type="entry name" value="MT1864/Rv1816-like_C"/>
</dbReference>
<feature type="domain" description="HTH tetR-type" evidence="5">
    <location>
        <begin position="9"/>
        <end position="69"/>
    </location>
</feature>
<dbReference type="Pfam" id="PF13305">
    <property type="entry name" value="TetR_C_33"/>
    <property type="match status" value="1"/>
</dbReference>
<protein>
    <submittedName>
        <fullName evidence="6">TetR family transcriptional regulator</fullName>
    </submittedName>
</protein>
<keyword evidence="3" id="KW-0804">Transcription</keyword>
<dbReference type="PROSITE" id="PS50977">
    <property type="entry name" value="HTH_TETR_2"/>
    <property type="match status" value="1"/>
</dbReference>
<dbReference type="InterPro" id="IPR036271">
    <property type="entry name" value="Tet_transcr_reg_TetR-rel_C_sf"/>
</dbReference>
<dbReference type="SUPFAM" id="SSF48498">
    <property type="entry name" value="Tetracyclin repressor-like, C-terminal domain"/>
    <property type="match status" value="1"/>
</dbReference>
<organism evidence="6 7">
    <name type="scientific">Metarhizobium album</name>
    <dbReference type="NCBI Taxonomy" id="2182425"/>
    <lineage>
        <taxon>Bacteria</taxon>
        <taxon>Pseudomonadati</taxon>
        <taxon>Pseudomonadota</taxon>
        <taxon>Alphaproteobacteria</taxon>
        <taxon>Hyphomicrobiales</taxon>
        <taxon>Rhizobiaceae</taxon>
        <taxon>Metarhizobium</taxon>
    </lineage>
</organism>
<sequence>MPISAEQKEELTQRILDVTERQIAENGLAAVSTRSIARGAGCSGGSIYTRFSDFDDLVLAVNSRVLSRFGSILADLRESARNLPVEQRLCGMADAYLDFALGERNAWSALFEHRLPDGRSLPDWHRDDHYRLFAMIEEPLLELDPKLTPAQAAALARTIYSAVHGIVSLSIEDRLGRVDEASLRGQLRLVILALAAGLRQTPPSGSL</sequence>
<feature type="DNA-binding region" description="H-T-H motif" evidence="4">
    <location>
        <begin position="32"/>
        <end position="51"/>
    </location>
</feature>
<reference evidence="6 7" key="1">
    <citation type="submission" date="2018-05" db="EMBL/GenBank/DDBJ databases">
        <title>The draft genome of strain NS-104.</title>
        <authorList>
            <person name="Hang P."/>
            <person name="Jiang J."/>
        </authorList>
    </citation>
    <scope>NUCLEOTIDE SEQUENCE [LARGE SCALE GENOMIC DNA]</scope>
    <source>
        <strain evidence="6 7">NS-104</strain>
    </source>
</reference>
<keyword evidence="2 4" id="KW-0238">DNA-binding</keyword>
<comment type="caution">
    <text evidence="6">The sequence shown here is derived from an EMBL/GenBank/DDBJ whole genome shotgun (WGS) entry which is preliminary data.</text>
</comment>
<dbReference type="Pfam" id="PF00440">
    <property type="entry name" value="TetR_N"/>
    <property type="match status" value="1"/>
</dbReference>
<evidence type="ECO:0000259" key="5">
    <source>
        <dbReference type="PROSITE" id="PS50977"/>
    </source>
</evidence>
<dbReference type="PANTHER" id="PTHR30055">
    <property type="entry name" value="HTH-TYPE TRANSCRIPTIONAL REGULATOR RUTR"/>
    <property type="match status" value="1"/>
</dbReference>
<dbReference type="InterPro" id="IPR001647">
    <property type="entry name" value="HTH_TetR"/>
</dbReference>
<dbReference type="SUPFAM" id="SSF46689">
    <property type="entry name" value="Homeodomain-like"/>
    <property type="match status" value="1"/>
</dbReference>
<dbReference type="Proteomes" id="UP000245252">
    <property type="component" value="Unassembled WGS sequence"/>
</dbReference>
<dbReference type="AlphaFoldDB" id="A0A2U2DQT3"/>
<dbReference type="EMBL" id="QFBC01000005">
    <property type="protein sequence ID" value="PWE55675.1"/>
    <property type="molecule type" value="Genomic_DNA"/>
</dbReference>
<dbReference type="OrthoDB" id="7223515at2"/>
<evidence type="ECO:0000256" key="3">
    <source>
        <dbReference type="ARBA" id="ARBA00023163"/>
    </source>
</evidence>
<evidence type="ECO:0000313" key="6">
    <source>
        <dbReference type="EMBL" id="PWE55675.1"/>
    </source>
</evidence>
<evidence type="ECO:0000256" key="2">
    <source>
        <dbReference type="ARBA" id="ARBA00023125"/>
    </source>
</evidence>
<proteinExistence type="predicted"/>